<keyword evidence="8 10" id="KW-0472">Membrane</keyword>
<keyword evidence="15" id="KW-1185">Reference proteome</keyword>
<accession>A0A1L0CQP8</accession>
<dbReference type="OrthoDB" id="10261439at2759"/>
<organism evidence="14 15">
    <name type="scientific">Hanseniaspora guilliermondii</name>
    <dbReference type="NCBI Taxonomy" id="56406"/>
    <lineage>
        <taxon>Eukaryota</taxon>
        <taxon>Fungi</taxon>
        <taxon>Dikarya</taxon>
        <taxon>Ascomycota</taxon>
        <taxon>Saccharomycotina</taxon>
        <taxon>Saccharomycetes</taxon>
        <taxon>Saccharomycodales</taxon>
        <taxon>Saccharomycodaceae</taxon>
        <taxon>Hanseniaspora</taxon>
    </lineage>
</organism>
<feature type="domain" description="Clathrin/coatomer adaptor adaptin-like N-terminal" evidence="11">
    <location>
        <begin position="80"/>
        <end position="570"/>
    </location>
</feature>
<dbReference type="Pfam" id="PF14806">
    <property type="entry name" value="Coatomer_b_Cpla"/>
    <property type="match status" value="1"/>
</dbReference>
<evidence type="ECO:0000256" key="7">
    <source>
        <dbReference type="ARBA" id="ARBA00023034"/>
    </source>
</evidence>
<dbReference type="VEuPathDB" id="FungiDB:HGUI_03525"/>
<protein>
    <recommendedName>
        <fullName evidence="10">Coatomer subunit beta</fullName>
    </recommendedName>
    <alternativeName>
        <fullName evidence="10">Beta-coat protein</fullName>
    </alternativeName>
</protein>
<evidence type="ECO:0000313" key="14">
    <source>
        <dbReference type="EMBL" id="SGZ41325.1"/>
    </source>
</evidence>
<name>A0A1L0CQP8_9ASCO</name>
<dbReference type="GO" id="GO:0008298">
    <property type="term" value="P:intracellular mRNA localization"/>
    <property type="evidence" value="ECO:0007669"/>
    <property type="project" value="EnsemblFungi"/>
</dbReference>
<evidence type="ECO:0000256" key="8">
    <source>
        <dbReference type="ARBA" id="ARBA00023136"/>
    </source>
</evidence>
<reference evidence="15" key="1">
    <citation type="submission" date="2016-11" db="EMBL/GenBank/DDBJ databases">
        <authorList>
            <person name="Guldener U."/>
        </authorList>
    </citation>
    <scope>NUCLEOTIDE SEQUENCE [LARGE SCALE GENOMIC DNA]</scope>
</reference>
<keyword evidence="4" id="KW-0677">Repeat</keyword>
<dbReference type="InterPro" id="IPR011710">
    <property type="entry name" value="Coatomer_bsu_C"/>
</dbReference>
<dbReference type="GO" id="GO:0030126">
    <property type="term" value="C:COPI vesicle coat"/>
    <property type="evidence" value="ECO:0007669"/>
    <property type="project" value="EnsemblFungi"/>
</dbReference>
<dbReference type="Pfam" id="PF01602">
    <property type="entry name" value="Adaptin_N"/>
    <property type="match status" value="1"/>
</dbReference>
<gene>
    <name evidence="14" type="ORF">HGUI_03525</name>
</gene>
<evidence type="ECO:0000256" key="3">
    <source>
        <dbReference type="ARBA" id="ARBA00022490"/>
    </source>
</evidence>
<dbReference type="GO" id="GO:0005198">
    <property type="term" value="F:structural molecule activity"/>
    <property type="evidence" value="ECO:0007669"/>
    <property type="project" value="InterPro"/>
</dbReference>
<dbReference type="AlphaFoldDB" id="A0A1L0CQP8"/>
<dbReference type="InterPro" id="IPR016460">
    <property type="entry name" value="COPB1"/>
</dbReference>
<dbReference type="PIRSF" id="PIRSF005727">
    <property type="entry name" value="Coatomer_beta_subunit"/>
    <property type="match status" value="1"/>
</dbReference>
<dbReference type="GO" id="GO:0006886">
    <property type="term" value="P:intracellular protein transport"/>
    <property type="evidence" value="ECO:0007669"/>
    <property type="project" value="InterPro"/>
</dbReference>
<dbReference type="InterPro" id="IPR002553">
    <property type="entry name" value="Clathrin/coatomer_adapt-like_N"/>
</dbReference>
<evidence type="ECO:0000256" key="2">
    <source>
        <dbReference type="ARBA" id="ARBA00022448"/>
    </source>
</evidence>
<dbReference type="SUPFAM" id="SSF48371">
    <property type="entry name" value="ARM repeat"/>
    <property type="match status" value="1"/>
</dbReference>
<evidence type="ECO:0000256" key="4">
    <source>
        <dbReference type="ARBA" id="ARBA00022737"/>
    </source>
</evidence>
<dbReference type="Gene3D" id="1.25.10.10">
    <property type="entry name" value="Leucine-rich Repeat Variant"/>
    <property type="match status" value="1"/>
</dbReference>
<proteinExistence type="predicted"/>
<keyword evidence="3 10" id="KW-0963">Cytoplasm</keyword>
<dbReference type="Proteomes" id="UP000183365">
    <property type="component" value="Unassembled WGS sequence"/>
</dbReference>
<keyword evidence="9 10" id="KW-0968">Cytoplasmic vesicle</keyword>
<dbReference type="InterPro" id="IPR016024">
    <property type="entry name" value="ARM-type_fold"/>
</dbReference>
<evidence type="ECO:0000256" key="5">
    <source>
        <dbReference type="ARBA" id="ARBA00022892"/>
    </source>
</evidence>
<feature type="domain" description="Coatomer beta subunit C-terminal" evidence="12">
    <location>
        <begin position="764"/>
        <end position="913"/>
    </location>
</feature>
<dbReference type="GO" id="GO:0000139">
    <property type="term" value="C:Golgi membrane"/>
    <property type="evidence" value="ECO:0007669"/>
    <property type="project" value="UniProtKB-SubCell"/>
</dbReference>
<evidence type="ECO:0000259" key="12">
    <source>
        <dbReference type="Pfam" id="PF07718"/>
    </source>
</evidence>
<feature type="domain" description="Coatomer beta subunit appendage platform" evidence="13">
    <location>
        <begin position="918"/>
        <end position="1053"/>
    </location>
</feature>
<evidence type="ECO:0000256" key="6">
    <source>
        <dbReference type="ARBA" id="ARBA00022927"/>
    </source>
</evidence>
<comment type="subcellular location">
    <subcellularLocation>
        <location evidence="10">Cytoplasm</location>
    </subcellularLocation>
    <subcellularLocation>
        <location evidence="1 10">Golgi apparatus membrane</location>
        <topology evidence="1 10">Peripheral membrane protein</topology>
        <orientation evidence="1 10">Cytoplasmic side</orientation>
    </subcellularLocation>
    <subcellularLocation>
        <location evidence="10">Cytoplasmic vesicle</location>
        <location evidence="10">COPI-coated vesicle membrane</location>
        <topology evidence="10">Peripheral membrane protein</topology>
        <orientation evidence="10">Cytoplasmic side</orientation>
    </subcellularLocation>
</comment>
<evidence type="ECO:0000256" key="10">
    <source>
        <dbReference type="PIRNR" id="PIRNR005727"/>
    </source>
</evidence>
<evidence type="ECO:0000313" key="15">
    <source>
        <dbReference type="Proteomes" id="UP000183365"/>
    </source>
</evidence>
<keyword evidence="6 10" id="KW-0653">Protein transport</keyword>
<dbReference type="GO" id="GO:0006888">
    <property type="term" value="P:endoplasmic reticulum to Golgi vesicle-mediated transport"/>
    <property type="evidence" value="ECO:0007669"/>
    <property type="project" value="EnsemblFungi"/>
</dbReference>
<dbReference type="InterPro" id="IPR029446">
    <property type="entry name" value="COPB1_appendage_platform_dom"/>
</dbReference>
<sequence>MPHIAYTLVSKSSAISGSEGSSKNAPSFISKAFQLKLESPHDEEKEAVMREILSVVNCYSTSKTGSNEEELAASLLNDQDLLMAIIRYVMPSKSKAVKKLLYQYWEVVPKLDEATSSLKQEFILLSANLHADLQHVNHFVRGSCLRLLMKFKEREILEHLVDDVFTLLQDKKKFVRKYSILTLLSIYHVDERLVPDFKAIIHEFLTKEIQNEKDGVVLRNGFLALWKVDVDAAREWLLKTINDETMVADSNADDNDTDEAALPNNVHPLLTEIFTQFIKEDTFNSLTSSEIKLMYLDTIVNKIDTIENREVKLDYVWALVNLTAVLISNSHEFDLIQTIDIIVSNLIELFVQESDWNVKLILLSQIKSLISTSNNEQLATLYKQQMSLQIHTLISVINSNDPYLSEAALKLILDLVDFKTSVEVVSFLKKELLVSFDVKKSQSVASKEFLNQYRTLLISTITKVASDYDKVAVEVATLLLDGMAVLDTTACLEVVGFLKKIISKADVNKNNNLKSQLIEKLILKLEDIKHARVYRSCLWLLGEYCDDKKLIVSVWNHLRESLTTSKSAAENKSKAEVETVQPSGPVILPDGTYSNAPLNTEIVTKEEEDEESTTIESLEDLPPLKLFLRKGDFYTMSIVSTCIVKLILQAISLSPLTEENIKTSPVVNGMKQEAILMLISIIRYKNEALVGKKIDEDSKEKIMQNIEILLNLNSVAMVNEIISLYLQTTMDAFQRQFKSLQFSKAVLQKNSKGDILPKNENYNVDSQIGFRLLPGSSNSKLAENSILKDIGHAVGGSKQSFKVSSISDASVKATATSKLAKIVQLTGFSDPVYAEACILTNQFDLTLDLLIVNQTKETLKNLHLQFSTLGDVKILEQPSSINVIAHGFHRFIINCKVSSADTGVIFGNIIYDGAHGDDSKYVIMNDVHINIMDYIKKQDLKDDNKFRVMWNEFEWENKINVKTSNFASCQEYLYKLCEFTNMEILNKNDINGDDEGDASARFLSCNLFAKSSFGEEVLANVCIEKLPESGEIVGNVRIRSEGQGLALSLGERIAMVAKNVKKLKLDKI</sequence>
<dbReference type="PANTHER" id="PTHR10635:SF0">
    <property type="entry name" value="COATOMER SUBUNIT BETA"/>
    <property type="match status" value="1"/>
</dbReference>
<comment type="function">
    <text evidence="10">The coatomer is a cytosolic protein complex that binds to dilysine motifs and reversibly associates with Golgi non-clathrin-coated vesicles, which further mediate biosynthetic protein transport from the ER, via the Golgi up to the trans Golgi network. Coatomer complex is required for budding from Golgi membranes, and is essential for the retrograde Golgi-to-ER transport of dilysine-tagged proteins.</text>
</comment>
<evidence type="ECO:0000256" key="1">
    <source>
        <dbReference type="ARBA" id="ARBA00004255"/>
    </source>
</evidence>
<dbReference type="PANTHER" id="PTHR10635">
    <property type="entry name" value="COATOMER SUBUNIT BETA"/>
    <property type="match status" value="1"/>
</dbReference>
<evidence type="ECO:0000259" key="11">
    <source>
        <dbReference type="Pfam" id="PF01602"/>
    </source>
</evidence>
<dbReference type="InterPro" id="IPR011989">
    <property type="entry name" value="ARM-like"/>
</dbReference>
<evidence type="ECO:0000259" key="13">
    <source>
        <dbReference type="Pfam" id="PF14806"/>
    </source>
</evidence>
<dbReference type="EMBL" id="FQNF01000094">
    <property type="protein sequence ID" value="SGZ41325.1"/>
    <property type="molecule type" value="Genomic_DNA"/>
</dbReference>
<dbReference type="GO" id="GO:0006891">
    <property type="term" value="P:intra-Golgi vesicle-mediated transport"/>
    <property type="evidence" value="ECO:0007669"/>
    <property type="project" value="TreeGrafter"/>
</dbReference>
<dbReference type="Pfam" id="PF07718">
    <property type="entry name" value="Coatamer_beta_C"/>
    <property type="match status" value="1"/>
</dbReference>
<evidence type="ECO:0000256" key="9">
    <source>
        <dbReference type="ARBA" id="ARBA00023329"/>
    </source>
</evidence>
<keyword evidence="2 10" id="KW-0813">Transport</keyword>
<comment type="subunit">
    <text evidence="10">Oligomeric complex that consists of at least the alpha, beta, beta', gamma, delta, epsilon and zeta subunits.</text>
</comment>
<keyword evidence="7 10" id="KW-0333">Golgi apparatus</keyword>
<keyword evidence="5 10" id="KW-0931">ER-Golgi transport</keyword>